<keyword evidence="6" id="KW-1185">Reference proteome</keyword>
<dbReference type="CDD" id="cd13852">
    <property type="entry name" value="CuRO_1_McoP_like"/>
    <property type="match status" value="1"/>
</dbReference>
<dbReference type="InterPro" id="IPR002355">
    <property type="entry name" value="Cu_oxidase_Cu_BS"/>
</dbReference>
<sequence>MVIKKNDRRNFIKLGCAGASMLIAWPLFQSCANEKNNSDPLKMNPNFQPDLDIKLIAREIEIGLFEGEKTQCWAFGSELIKGNPDSLRQIPNSYLGPIIKVRKGQKIRVRFKNELPQKSIVHWHGMHVPEEYDGHPKNIISEGQTYVYEYEVMNRAGTYWFHPHPHGKTGEQVYNGLAGMLLVSDGEEENLGLPKDEFDLPVVIQDRSIDTDNQLVYLDGGRMDSMMGFLGDRIFVNGRPEQELSLKAGCNYRLRILNGSNSRIYKLAWHNGEPLKVIGIDGSILERTKTMPYVILAPAKRIDIWLDLKNKKQGEELELKSLEFESGMMGGMMNGGMMGGSNSHLPLGSEYSLFKIKLNKSGSNEYLLPEKLIPYNKLDPTTAINQNNPREFNFFMQGMQWTINGRTWETTDVAEEEIVKINTTEIWQLSNRGGKMMGGGGMMGNGGMMGRGNKGGGMGNMMQMPHPIHIHQVQFNILERDTSEMDINVWNSIREGIIDEGWQDTVLLMPGMKIKIIMRFSDFKGLFVYHCHNLEHEDMGMMRNYKIE</sequence>
<dbReference type="Gene3D" id="2.60.40.420">
    <property type="entry name" value="Cupredoxins - blue copper proteins"/>
    <property type="match status" value="3"/>
</dbReference>
<dbReference type="Proteomes" id="UP001597438">
    <property type="component" value="Unassembled WGS sequence"/>
</dbReference>
<keyword evidence="2" id="KW-0560">Oxidoreductase</keyword>
<evidence type="ECO:0000259" key="3">
    <source>
        <dbReference type="Pfam" id="PF07731"/>
    </source>
</evidence>
<accession>A0ABW5X3C0</accession>
<gene>
    <name evidence="5" type="ORF">ACFSYS_09745</name>
</gene>
<dbReference type="InterPro" id="IPR011706">
    <property type="entry name" value="Cu-oxidase_C"/>
</dbReference>
<dbReference type="CDD" id="cd13879">
    <property type="entry name" value="CuRO_2_McoP_like"/>
    <property type="match status" value="1"/>
</dbReference>
<keyword evidence="1" id="KW-0479">Metal-binding</keyword>
<reference evidence="6" key="1">
    <citation type="journal article" date="2019" name="Int. J. Syst. Evol. Microbiol.">
        <title>The Global Catalogue of Microorganisms (GCM) 10K type strain sequencing project: providing services to taxonomists for standard genome sequencing and annotation.</title>
        <authorList>
            <consortium name="The Broad Institute Genomics Platform"/>
            <consortium name="The Broad Institute Genome Sequencing Center for Infectious Disease"/>
            <person name="Wu L."/>
            <person name="Ma J."/>
        </authorList>
    </citation>
    <scope>NUCLEOTIDE SEQUENCE [LARGE SCALE GENOMIC DNA]</scope>
    <source>
        <strain evidence="6">KCTC 52925</strain>
    </source>
</reference>
<proteinExistence type="predicted"/>
<dbReference type="EMBL" id="JBHUOJ010000021">
    <property type="protein sequence ID" value="MFD2833570.1"/>
    <property type="molecule type" value="Genomic_DNA"/>
</dbReference>
<evidence type="ECO:0000256" key="1">
    <source>
        <dbReference type="ARBA" id="ARBA00022723"/>
    </source>
</evidence>
<dbReference type="CDD" id="cd13907">
    <property type="entry name" value="CuRO_3_MCO_like_1"/>
    <property type="match status" value="1"/>
</dbReference>
<evidence type="ECO:0000313" key="5">
    <source>
        <dbReference type="EMBL" id="MFD2833570.1"/>
    </source>
</evidence>
<evidence type="ECO:0000256" key="2">
    <source>
        <dbReference type="ARBA" id="ARBA00023002"/>
    </source>
</evidence>
<dbReference type="Pfam" id="PF07731">
    <property type="entry name" value="Cu-oxidase_2"/>
    <property type="match status" value="1"/>
</dbReference>
<dbReference type="RefSeq" id="WP_251743089.1">
    <property type="nucleotide sequence ID" value="NZ_JBHUOJ010000021.1"/>
</dbReference>
<protein>
    <submittedName>
        <fullName evidence="5">Multicopper oxidase family protein</fullName>
    </submittedName>
</protein>
<dbReference type="PANTHER" id="PTHR48267:SF1">
    <property type="entry name" value="BILIRUBIN OXIDASE"/>
    <property type="match status" value="1"/>
</dbReference>
<feature type="domain" description="Plastocyanin-like" evidence="3">
    <location>
        <begin position="459"/>
        <end position="546"/>
    </location>
</feature>
<dbReference type="PANTHER" id="PTHR48267">
    <property type="entry name" value="CUPREDOXIN SUPERFAMILY PROTEIN"/>
    <property type="match status" value="1"/>
</dbReference>
<feature type="domain" description="Plastocyanin-like" evidence="4">
    <location>
        <begin position="85"/>
        <end position="186"/>
    </location>
</feature>
<dbReference type="PROSITE" id="PS00080">
    <property type="entry name" value="MULTICOPPER_OXIDASE2"/>
    <property type="match status" value="1"/>
</dbReference>
<dbReference type="PROSITE" id="PS51257">
    <property type="entry name" value="PROKAR_LIPOPROTEIN"/>
    <property type="match status" value="1"/>
</dbReference>
<organism evidence="5 6">
    <name type="scientific">Christiangramia antarctica</name>
    <dbReference type="NCBI Taxonomy" id="2058158"/>
    <lineage>
        <taxon>Bacteria</taxon>
        <taxon>Pseudomonadati</taxon>
        <taxon>Bacteroidota</taxon>
        <taxon>Flavobacteriia</taxon>
        <taxon>Flavobacteriales</taxon>
        <taxon>Flavobacteriaceae</taxon>
        <taxon>Christiangramia</taxon>
    </lineage>
</organism>
<dbReference type="Pfam" id="PF07732">
    <property type="entry name" value="Cu-oxidase_3"/>
    <property type="match status" value="1"/>
</dbReference>
<name>A0ABW5X3C0_9FLAO</name>
<evidence type="ECO:0000313" key="6">
    <source>
        <dbReference type="Proteomes" id="UP001597438"/>
    </source>
</evidence>
<dbReference type="InterPro" id="IPR045087">
    <property type="entry name" value="Cu-oxidase_fam"/>
</dbReference>
<comment type="caution">
    <text evidence="5">The sequence shown here is derived from an EMBL/GenBank/DDBJ whole genome shotgun (WGS) entry which is preliminary data.</text>
</comment>
<dbReference type="InterPro" id="IPR008972">
    <property type="entry name" value="Cupredoxin"/>
</dbReference>
<evidence type="ECO:0000259" key="4">
    <source>
        <dbReference type="Pfam" id="PF07732"/>
    </source>
</evidence>
<dbReference type="InterPro" id="IPR011707">
    <property type="entry name" value="Cu-oxidase-like_N"/>
</dbReference>
<dbReference type="SUPFAM" id="SSF49503">
    <property type="entry name" value="Cupredoxins"/>
    <property type="match status" value="3"/>
</dbReference>